<dbReference type="InterPro" id="IPR000086">
    <property type="entry name" value="NUDIX_hydrolase_dom"/>
</dbReference>
<keyword evidence="7" id="KW-0464">Manganese</keyword>
<organism evidence="13 14">
    <name type="scientific">Hydrobacter penzbergensis</name>
    <dbReference type="NCBI Taxonomy" id="1235997"/>
    <lineage>
        <taxon>Bacteria</taxon>
        <taxon>Pseudomonadati</taxon>
        <taxon>Bacteroidota</taxon>
        <taxon>Chitinophagia</taxon>
        <taxon>Chitinophagales</taxon>
        <taxon>Chitinophagaceae</taxon>
        <taxon>Hydrobacter</taxon>
    </lineage>
</organism>
<keyword evidence="4" id="KW-0963">Cytoplasm</keyword>
<dbReference type="PANTHER" id="PTHR10885">
    <property type="entry name" value="ISOPENTENYL-DIPHOSPHATE DELTA-ISOMERASE"/>
    <property type="match status" value="1"/>
</dbReference>
<keyword evidence="9" id="KW-0413">Isomerase</keyword>
<keyword evidence="6" id="KW-0460">Magnesium</keyword>
<dbReference type="GO" id="GO:0046872">
    <property type="term" value="F:metal ion binding"/>
    <property type="evidence" value="ECO:0007669"/>
    <property type="project" value="UniProtKB-KW"/>
</dbReference>
<dbReference type="InterPro" id="IPR011876">
    <property type="entry name" value="IsopentenylPP_isomerase_typ1"/>
</dbReference>
<dbReference type="Proteomes" id="UP000198711">
    <property type="component" value="Unassembled WGS sequence"/>
</dbReference>
<comment type="caution">
    <text evidence="13">The sequence shown here is derived from an EMBL/GenBank/DDBJ whole genome shotgun (WGS) entry which is preliminary data.</text>
</comment>
<dbReference type="GO" id="GO:0009240">
    <property type="term" value="P:isopentenyl diphosphate biosynthetic process"/>
    <property type="evidence" value="ECO:0007669"/>
    <property type="project" value="TreeGrafter"/>
</dbReference>
<evidence type="ECO:0000259" key="12">
    <source>
        <dbReference type="PROSITE" id="PS51462"/>
    </source>
</evidence>
<dbReference type="CDD" id="cd02885">
    <property type="entry name" value="NUDIX_IPP_Isomerase"/>
    <property type="match status" value="1"/>
</dbReference>
<feature type="domain" description="Nudix hydrolase" evidence="12">
    <location>
        <begin position="33"/>
        <end position="165"/>
    </location>
</feature>
<dbReference type="PANTHER" id="PTHR10885:SF0">
    <property type="entry name" value="ISOPENTENYL-DIPHOSPHATE DELTA-ISOMERASE"/>
    <property type="match status" value="1"/>
</dbReference>
<dbReference type="InterPro" id="IPR015797">
    <property type="entry name" value="NUDIX_hydrolase-like_dom_sf"/>
</dbReference>
<dbReference type="EMBL" id="FNNO01000008">
    <property type="protein sequence ID" value="SDX05021.1"/>
    <property type="molecule type" value="Genomic_DNA"/>
</dbReference>
<dbReference type="GO" id="GO:0005737">
    <property type="term" value="C:cytoplasm"/>
    <property type="evidence" value="ECO:0007669"/>
    <property type="project" value="TreeGrafter"/>
</dbReference>
<dbReference type="GO" id="GO:0004452">
    <property type="term" value="F:isopentenyl-diphosphate delta-isomerase activity"/>
    <property type="evidence" value="ECO:0007669"/>
    <property type="project" value="UniProtKB-UniRule"/>
</dbReference>
<dbReference type="HAMAP" id="MF_00202">
    <property type="entry name" value="Idi"/>
    <property type="match status" value="1"/>
</dbReference>
<dbReference type="Gene3D" id="3.90.79.10">
    <property type="entry name" value="Nucleoside Triphosphate Pyrophosphohydrolase"/>
    <property type="match status" value="1"/>
</dbReference>
<keyword evidence="8" id="KW-0414">Isoprene biosynthesis</keyword>
<dbReference type="Pfam" id="PF00293">
    <property type="entry name" value="NUDIX"/>
    <property type="match status" value="1"/>
</dbReference>
<evidence type="ECO:0000256" key="10">
    <source>
        <dbReference type="NCBIfam" id="TIGR02150"/>
    </source>
</evidence>
<evidence type="ECO:0000256" key="1">
    <source>
        <dbReference type="ARBA" id="ARBA00004826"/>
    </source>
</evidence>
<dbReference type="InterPro" id="IPR056375">
    <property type="entry name" value="Idi_bact"/>
</dbReference>
<name>A0A8X8LEN0_9BACT</name>
<evidence type="ECO:0000313" key="13">
    <source>
        <dbReference type="EMBL" id="SDX05021.1"/>
    </source>
</evidence>
<evidence type="ECO:0000256" key="4">
    <source>
        <dbReference type="ARBA" id="ARBA00022490"/>
    </source>
</evidence>
<dbReference type="NCBIfam" id="NF002995">
    <property type="entry name" value="PRK03759.1"/>
    <property type="match status" value="1"/>
</dbReference>
<feature type="active site" evidence="11">
    <location>
        <position position="117"/>
    </location>
</feature>
<protein>
    <recommendedName>
        <fullName evidence="3 10">Isopentenyl-diphosphate delta-isomerase</fullName>
        <ecNumber evidence="3 10">5.3.3.2</ecNumber>
    </recommendedName>
</protein>
<gene>
    <name evidence="13" type="ORF">SAMN05444410_108142</name>
</gene>
<evidence type="ECO:0000256" key="3">
    <source>
        <dbReference type="ARBA" id="ARBA00012057"/>
    </source>
</evidence>
<keyword evidence="5" id="KW-0479">Metal-binding</keyword>
<accession>A0A8X8LEN0</accession>
<evidence type="ECO:0000256" key="5">
    <source>
        <dbReference type="ARBA" id="ARBA00022723"/>
    </source>
</evidence>
<keyword evidence="14" id="KW-1185">Reference proteome</keyword>
<evidence type="ECO:0000256" key="7">
    <source>
        <dbReference type="ARBA" id="ARBA00023211"/>
    </source>
</evidence>
<dbReference type="PROSITE" id="PS51462">
    <property type="entry name" value="NUDIX"/>
    <property type="match status" value="1"/>
</dbReference>
<dbReference type="NCBIfam" id="TIGR02150">
    <property type="entry name" value="IPP_isom_1"/>
    <property type="match status" value="1"/>
</dbReference>
<evidence type="ECO:0000313" key="14">
    <source>
        <dbReference type="Proteomes" id="UP000198711"/>
    </source>
</evidence>
<evidence type="ECO:0000256" key="11">
    <source>
        <dbReference type="PIRSR" id="PIRSR018427-1"/>
    </source>
</evidence>
<feature type="active site" evidence="11">
    <location>
        <position position="70"/>
    </location>
</feature>
<sequence length="180" mass="21185">MCKVMKRDNVVLVNRQDHAIGEMDKMEAHLKGALHRAFSILIFNSKGEMLLQKRGKQKYHGAGLWTNTCCSHPQLGENVKQSARERLMFEMGLSCELDFLFSFVYRSKVENNLIEHEFDHVFIGYSDLQPKPNIMEVEDFKWISRKDLRTEIEKHPEQFTCWFREIVAKIWDNISAVYSL</sequence>
<comment type="pathway">
    <text evidence="1">Isoprenoid biosynthesis; dimethylallyl diphosphate biosynthesis; dimethylallyl diphosphate from isopentenyl diphosphate: step 1/1.</text>
</comment>
<evidence type="ECO:0000256" key="9">
    <source>
        <dbReference type="ARBA" id="ARBA00023235"/>
    </source>
</evidence>
<dbReference type="SUPFAM" id="SSF55811">
    <property type="entry name" value="Nudix"/>
    <property type="match status" value="1"/>
</dbReference>
<evidence type="ECO:0000256" key="6">
    <source>
        <dbReference type="ARBA" id="ARBA00022842"/>
    </source>
</evidence>
<comment type="similarity">
    <text evidence="2">Belongs to the IPP isomerase type 1 family.</text>
</comment>
<dbReference type="EC" id="5.3.3.2" evidence="3 10"/>
<dbReference type="AlphaFoldDB" id="A0A8X8LEN0"/>
<proteinExistence type="inferred from homology"/>
<evidence type="ECO:0000256" key="8">
    <source>
        <dbReference type="ARBA" id="ARBA00023229"/>
    </source>
</evidence>
<reference evidence="13 14" key="1">
    <citation type="submission" date="2016-10" db="EMBL/GenBank/DDBJ databases">
        <authorList>
            <person name="Varghese N."/>
            <person name="Submissions S."/>
        </authorList>
    </citation>
    <scope>NUCLEOTIDE SEQUENCE [LARGE SCALE GENOMIC DNA]</scope>
    <source>
        <strain evidence="13 14">DSM 25353</strain>
    </source>
</reference>
<dbReference type="PIRSF" id="PIRSF018427">
    <property type="entry name" value="Isopntndiph_ism"/>
    <property type="match status" value="1"/>
</dbReference>
<evidence type="ECO:0000256" key="2">
    <source>
        <dbReference type="ARBA" id="ARBA00007579"/>
    </source>
</evidence>